<dbReference type="AlphaFoldDB" id="A0A329NU86"/>
<dbReference type="EMBL" id="QMHM01000037">
    <property type="protein sequence ID" value="RAV77223.1"/>
    <property type="molecule type" value="Genomic_DNA"/>
</dbReference>
<sequence>FISYCIYSIFVGEFLFPELLTVPMNQVKTVEIYGATINTLLIFITTILIFVNKIRRKPLIIKKMKLSIIAL</sequence>
<evidence type="ECO:0000313" key="3">
    <source>
        <dbReference type="Proteomes" id="UP000251923"/>
    </source>
</evidence>
<gene>
    <name evidence="2" type="ORF">DBT54_09515</name>
</gene>
<dbReference type="Proteomes" id="UP000251923">
    <property type="component" value="Unassembled WGS sequence"/>
</dbReference>
<protein>
    <submittedName>
        <fullName evidence="2">Uncharacterized protein</fullName>
    </submittedName>
</protein>
<reference evidence="2 3" key="1">
    <citation type="submission" date="2018-04" db="EMBL/GenBank/DDBJ databases">
        <title>Aerococcus urinae genomes.</title>
        <authorList>
            <person name="Hilt E."/>
            <person name="Gilbert N.M."/>
            <person name="Thomas-White K."/>
            <person name="Putonti C."/>
            <person name="Lewis A.L."/>
            <person name="Visck K.L."/>
            <person name="Wolfe A.J."/>
        </authorList>
    </citation>
    <scope>NUCLEOTIDE SEQUENCE [LARGE SCALE GENOMIC DNA]</scope>
    <source>
        <strain evidence="2 3">UMB7480</strain>
    </source>
</reference>
<evidence type="ECO:0000313" key="2">
    <source>
        <dbReference type="EMBL" id="RAV77223.1"/>
    </source>
</evidence>
<accession>A0A329NU86</accession>
<comment type="caution">
    <text evidence="2">The sequence shown here is derived from an EMBL/GenBank/DDBJ whole genome shotgun (WGS) entry which is preliminary data.</text>
</comment>
<keyword evidence="1" id="KW-0472">Membrane</keyword>
<organism evidence="2 3">
    <name type="scientific">Aerococcus urinae</name>
    <dbReference type="NCBI Taxonomy" id="1376"/>
    <lineage>
        <taxon>Bacteria</taxon>
        <taxon>Bacillati</taxon>
        <taxon>Bacillota</taxon>
        <taxon>Bacilli</taxon>
        <taxon>Lactobacillales</taxon>
        <taxon>Aerococcaceae</taxon>
        <taxon>Aerococcus</taxon>
    </lineage>
</organism>
<evidence type="ECO:0000256" key="1">
    <source>
        <dbReference type="SAM" id="Phobius"/>
    </source>
</evidence>
<feature type="transmembrane region" description="Helical" evidence="1">
    <location>
        <begin position="32"/>
        <end position="54"/>
    </location>
</feature>
<feature type="non-terminal residue" evidence="2">
    <location>
        <position position="1"/>
    </location>
</feature>
<name>A0A329NU86_9LACT</name>
<proteinExistence type="predicted"/>
<keyword evidence="1" id="KW-0812">Transmembrane</keyword>
<keyword evidence="1" id="KW-1133">Transmembrane helix</keyword>